<feature type="compositionally biased region" description="Basic and acidic residues" evidence="1">
    <location>
        <begin position="302"/>
        <end position="327"/>
    </location>
</feature>
<feature type="region of interest" description="Disordered" evidence="1">
    <location>
        <begin position="141"/>
        <end position="237"/>
    </location>
</feature>
<evidence type="ECO:0000256" key="1">
    <source>
        <dbReference type="SAM" id="MobiDB-lite"/>
    </source>
</evidence>
<feature type="compositionally biased region" description="Basic and acidic residues" evidence="1">
    <location>
        <begin position="203"/>
        <end position="235"/>
    </location>
</feature>
<feature type="region of interest" description="Disordered" evidence="1">
    <location>
        <begin position="256"/>
        <end position="454"/>
    </location>
</feature>
<feature type="compositionally biased region" description="Basic and acidic residues" evidence="1">
    <location>
        <begin position="361"/>
        <end position="396"/>
    </location>
</feature>
<feature type="compositionally biased region" description="Basic and acidic residues" evidence="1">
    <location>
        <begin position="438"/>
        <end position="454"/>
    </location>
</feature>
<sequence length="618" mass="70136">MALASHARPLLRLTRKAPVQVQISKRHLSGRNSKDPKFYHNLIYNFFSEPKQTKHNFRPRTEQERKVDDLFKRNIWNRDYYGKSMYSSFLWDGKPISNNWTTRFIQSQIPKLQARDLKAFDALWQDLNNMFGLRTGLQDHNRATSQTRQAQEQQAQQSTSTQSQHDGEIDFITMRRKQTAMDLKDNQDPSEKVEIDQNQNDTAKQEDSQDHPDSFEEWRKLPEQKRPKTTDRDHVTQFSPVVEELNCFTSGRVENEPFNVTATSQTSRKRASNSHHDETDNWGGLESLDRPAVEPPGSNPPQEKKPSTKPPPETEQHWVWDDANHEATKHKHPSEPKGTPKKHATASSTLYEPTASQVLANERKVIKDELNNRRNSEGLLDPHDPFEREHEVDEISRNTPKTDPQSQRNGEETWRKIFERETDSEGLDPAHKQQPRSNLDRKAQSIETTETVKAKEETIRTNVLPDTPLTSPQIILALQTTPEGAQLVSIPYIPSTAPNSTAAESKNLLSLLHILDNKPLFFSQFERLQREGYALVDGGVDFLVFQRTEKETRGEEAKKNGWTGGMGWNTMKTGAAMAVGAGSLYGFGKLSKAIGWTSGASETAAIGERTAVGKGISA</sequence>
<feature type="compositionally biased region" description="Basic and acidic residues" evidence="1">
    <location>
        <begin position="182"/>
        <end position="195"/>
    </location>
</feature>
<feature type="compositionally biased region" description="Polar residues" evidence="1">
    <location>
        <begin position="397"/>
        <end position="408"/>
    </location>
</feature>
<dbReference type="Proteomes" id="UP000275078">
    <property type="component" value="Unassembled WGS sequence"/>
</dbReference>
<evidence type="ECO:0000313" key="2">
    <source>
        <dbReference type="EMBL" id="RPA86899.1"/>
    </source>
</evidence>
<dbReference type="AlphaFoldDB" id="A0A3N4ILZ4"/>
<dbReference type="OrthoDB" id="3946750at2759"/>
<feature type="compositionally biased region" description="Low complexity" evidence="1">
    <location>
        <begin position="143"/>
        <end position="164"/>
    </location>
</feature>
<feature type="compositionally biased region" description="Polar residues" evidence="1">
    <location>
        <begin position="345"/>
        <end position="359"/>
    </location>
</feature>
<proteinExistence type="predicted"/>
<accession>A0A3N4ILZ4</accession>
<name>A0A3N4ILZ4_ASCIM</name>
<organism evidence="2 3">
    <name type="scientific">Ascobolus immersus RN42</name>
    <dbReference type="NCBI Taxonomy" id="1160509"/>
    <lineage>
        <taxon>Eukaryota</taxon>
        <taxon>Fungi</taxon>
        <taxon>Dikarya</taxon>
        <taxon>Ascomycota</taxon>
        <taxon>Pezizomycotina</taxon>
        <taxon>Pezizomycetes</taxon>
        <taxon>Pezizales</taxon>
        <taxon>Ascobolaceae</taxon>
        <taxon>Ascobolus</taxon>
    </lineage>
</organism>
<dbReference type="EMBL" id="ML119648">
    <property type="protein sequence ID" value="RPA86899.1"/>
    <property type="molecule type" value="Genomic_DNA"/>
</dbReference>
<feature type="compositionally biased region" description="Basic and acidic residues" evidence="1">
    <location>
        <begin position="409"/>
        <end position="431"/>
    </location>
</feature>
<evidence type="ECO:0000313" key="3">
    <source>
        <dbReference type="Proteomes" id="UP000275078"/>
    </source>
</evidence>
<keyword evidence="3" id="KW-1185">Reference proteome</keyword>
<gene>
    <name evidence="2" type="ORF">BJ508DRAFT_411055</name>
</gene>
<protein>
    <submittedName>
        <fullName evidence="2">Uncharacterized protein</fullName>
    </submittedName>
</protein>
<reference evidence="2 3" key="1">
    <citation type="journal article" date="2018" name="Nat. Ecol. Evol.">
        <title>Pezizomycetes genomes reveal the molecular basis of ectomycorrhizal truffle lifestyle.</title>
        <authorList>
            <person name="Murat C."/>
            <person name="Payen T."/>
            <person name="Noel B."/>
            <person name="Kuo A."/>
            <person name="Morin E."/>
            <person name="Chen J."/>
            <person name="Kohler A."/>
            <person name="Krizsan K."/>
            <person name="Balestrini R."/>
            <person name="Da Silva C."/>
            <person name="Montanini B."/>
            <person name="Hainaut M."/>
            <person name="Levati E."/>
            <person name="Barry K.W."/>
            <person name="Belfiori B."/>
            <person name="Cichocki N."/>
            <person name="Clum A."/>
            <person name="Dockter R.B."/>
            <person name="Fauchery L."/>
            <person name="Guy J."/>
            <person name="Iotti M."/>
            <person name="Le Tacon F."/>
            <person name="Lindquist E.A."/>
            <person name="Lipzen A."/>
            <person name="Malagnac F."/>
            <person name="Mello A."/>
            <person name="Molinier V."/>
            <person name="Miyauchi S."/>
            <person name="Poulain J."/>
            <person name="Riccioni C."/>
            <person name="Rubini A."/>
            <person name="Sitrit Y."/>
            <person name="Splivallo R."/>
            <person name="Traeger S."/>
            <person name="Wang M."/>
            <person name="Zifcakova L."/>
            <person name="Wipf D."/>
            <person name="Zambonelli A."/>
            <person name="Paolocci F."/>
            <person name="Nowrousian M."/>
            <person name="Ottonello S."/>
            <person name="Baldrian P."/>
            <person name="Spatafora J.W."/>
            <person name="Henrissat B."/>
            <person name="Nagy L.G."/>
            <person name="Aury J.M."/>
            <person name="Wincker P."/>
            <person name="Grigoriev I.V."/>
            <person name="Bonfante P."/>
            <person name="Martin F.M."/>
        </authorList>
    </citation>
    <scope>NUCLEOTIDE SEQUENCE [LARGE SCALE GENOMIC DNA]</scope>
    <source>
        <strain evidence="2 3">RN42</strain>
    </source>
</reference>